<evidence type="ECO:0000313" key="3">
    <source>
        <dbReference type="EMBL" id="PRY58914.1"/>
    </source>
</evidence>
<dbReference type="Pfam" id="PF00535">
    <property type="entry name" value="Glycos_transf_2"/>
    <property type="match status" value="1"/>
</dbReference>
<dbReference type="EMBL" id="PVTJ01000004">
    <property type="protein sequence ID" value="PRY58914.1"/>
    <property type="molecule type" value="Genomic_DNA"/>
</dbReference>
<dbReference type="InterPro" id="IPR029044">
    <property type="entry name" value="Nucleotide-diphossugar_trans"/>
</dbReference>
<evidence type="ECO:0000313" key="4">
    <source>
        <dbReference type="Proteomes" id="UP000238176"/>
    </source>
</evidence>
<dbReference type="PANTHER" id="PTHR22916:SF3">
    <property type="entry name" value="UDP-GLCNAC:BETAGAL BETA-1,3-N-ACETYLGLUCOSAMINYLTRANSFERASE-LIKE PROTEIN 1"/>
    <property type="match status" value="1"/>
</dbReference>
<keyword evidence="4" id="KW-1185">Reference proteome</keyword>
<evidence type="ECO:0000259" key="1">
    <source>
        <dbReference type="Pfam" id="PF00535"/>
    </source>
</evidence>
<dbReference type="OrthoDB" id="2676521at2"/>
<reference evidence="3 4" key="1">
    <citation type="submission" date="2018-03" db="EMBL/GenBank/DDBJ databases">
        <title>Genomic Encyclopedia of Type Strains, Phase III (KMG-III): the genomes of soil and plant-associated and newly described type strains.</title>
        <authorList>
            <person name="Whitman W."/>
        </authorList>
    </citation>
    <scope>NUCLEOTIDE SEQUENCE [LARGE SCALE GENOMIC DNA]</scope>
    <source>
        <strain evidence="3 4">CGMCC 4.7067</strain>
    </source>
</reference>
<sequence length="526" mass="57726">MSAVPDVTVVIPVYNTMPYLTACLDSMAAQTIGADRFEVVAVDDGSTDGSDEELDRFAAEHPGLLRVVHQANSGGPAAPCNAALEIARGRYVFFIGSDDYFGPEALERMVDRADELGSDVLLCKMVGVNGRKAPDVFAEDVADAPFPTPELAWALSNTKLFRRELVESEGLRFPEGMAVCSDVPFTLRAMAKASKITIQSDYDSYYAVKRETGGNLIYSTGPVEWVHAAEQIVAAIEDLYGPGPEREALMYRVFSREIAKCVQPQFLTADKSSREKFWEAVAGFCDAHLTEAIRERLPTEKRVRISLAQRREWDRLEDAIREDAPRFLIEDGRVFVRYSGFREGCPDSWYEATAERVIGRLAKGIDPVDLAWAGDRATGFFLEYWFRVPVAGLEPDAVGVSAERLVKAKGPAARRSVPAGEFHVHDVAAEVELRPDGDTTVLAARLPLGDLAGTAGRWSLRGHLAMGPFVYDLPLTAVKGPVERQGRPGNVSVDWGRKSLIVVHSSGKPSLKRRVANLVGLKPSRK</sequence>
<organism evidence="3 4">
    <name type="scientific">Glycomyces artemisiae</name>
    <dbReference type="NCBI Taxonomy" id="1076443"/>
    <lineage>
        <taxon>Bacteria</taxon>
        <taxon>Bacillati</taxon>
        <taxon>Actinomycetota</taxon>
        <taxon>Actinomycetes</taxon>
        <taxon>Glycomycetales</taxon>
        <taxon>Glycomycetaceae</taxon>
        <taxon>Glycomyces</taxon>
    </lineage>
</organism>
<accession>A0A2T0ULZ0</accession>
<dbReference type="Gene3D" id="3.90.550.10">
    <property type="entry name" value="Spore Coat Polysaccharide Biosynthesis Protein SpsA, Chain A"/>
    <property type="match status" value="1"/>
</dbReference>
<dbReference type="CDD" id="cd00761">
    <property type="entry name" value="Glyco_tranf_GTA_type"/>
    <property type="match status" value="1"/>
</dbReference>
<dbReference type="AlphaFoldDB" id="A0A2T0ULZ0"/>
<proteinExistence type="predicted"/>
<dbReference type="InterPro" id="IPR054028">
    <property type="entry name" value="TarS/TarP_linker"/>
</dbReference>
<comment type="caution">
    <text evidence="3">The sequence shown here is derived from an EMBL/GenBank/DDBJ whole genome shotgun (WGS) entry which is preliminary data.</text>
</comment>
<feature type="domain" description="Glycosyltransferase 2-like" evidence="1">
    <location>
        <begin position="8"/>
        <end position="139"/>
    </location>
</feature>
<keyword evidence="3" id="KW-0808">Transferase</keyword>
<dbReference type="GO" id="GO:0016758">
    <property type="term" value="F:hexosyltransferase activity"/>
    <property type="evidence" value="ECO:0007669"/>
    <property type="project" value="UniProtKB-ARBA"/>
</dbReference>
<feature type="domain" description="TarS/TarP linker" evidence="2">
    <location>
        <begin position="222"/>
        <end position="318"/>
    </location>
</feature>
<dbReference type="RefSeq" id="WP_106364029.1">
    <property type="nucleotide sequence ID" value="NZ_PVTJ01000004.1"/>
</dbReference>
<dbReference type="PANTHER" id="PTHR22916">
    <property type="entry name" value="GLYCOSYLTRANSFERASE"/>
    <property type="match status" value="1"/>
</dbReference>
<dbReference type="Proteomes" id="UP000238176">
    <property type="component" value="Unassembled WGS sequence"/>
</dbReference>
<gene>
    <name evidence="3" type="ORF">B0I28_10469</name>
</gene>
<dbReference type="Pfam" id="PF22181">
    <property type="entry name" value="TarS_linker"/>
    <property type="match status" value="1"/>
</dbReference>
<evidence type="ECO:0000259" key="2">
    <source>
        <dbReference type="Pfam" id="PF22181"/>
    </source>
</evidence>
<dbReference type="SUPFAM" id="SSF53448">
    <property type="entry name" value="Nucleotide-diphospho-sugar transferases"/>
    <property type="match status" value="1"/>
</dbReference>
<name>A0A2T0ULZ0_9ACTN</name>
<protein>
    <submittedName>
        <fullName evidence="3">Glycosyl transferase family 2</fullName>
    </submittedName>
</protein>
<dbReference type="InterPro" id="IPR001173">
    <property type="entry name" value="Glyco_trans_2-like"/>
</dbReference>